<feature type="binding site" evidence="7">
    <location>
        <begin position="940"/>
        <end position="944"/>
    </location>
    <ligand>
        <name>AMP</name>
        <dbReference type="ChEBI" id="CHEBI:456215"/>
    </ligand>
</feature>
<name>A0A0N4ZI80_PARTI</name>
<dbReference type="InterPro" id="IPR023088">
    <property type="entry name" value="PDEase"/>
</dbReference>
<evidence type="ECO:0000256" key="4">
    <source>
        <dbReference type="ARBA" id="ARBA00022723"/>
    </source>
</evidence>
<dbReference type="FunFam" id="1.10.1300.10:FF:000003">
    <property type="entry name" value="Phosphodiesterase"/>
    <property type="match status" value="1"/>
</dbReference>
<comment type="catalytic activity">
    <reaction evidence="1">
        <text>a nucleoside 3',5'-cyclic phosphate + H2O = a nucleoside 5'-phosphate + H(+)</text>
        <dbReference type="Rhea" id="RHEA:14653"/>
        <dbReference type="ChEBI" id="CHEBI:15377"/>
        <dbReference type="ChEBI" id="CHEBI:15378"/>
        <dbReference type="ChEBI" id="CHEBI:57867"/>
        <dbReference type="ChEBI" id="CHEBI:58464"/>
        <dbReference type="EC" id="3.1.4.17"/>
    </reaction>
</comment>
<feature type="binding site" evidence="8">
    <location>
        <position position="944"/>
    </location>
    <ligand>
        <name>Zn(2+)</name>
        <dbReference type="ChEBI" id="CHEBI:29105"/>
        <label>1</label>
    </ligand>
</feature>
<accession>A0A0N4ZI80</accession>
<evidence type="ECO:0000256" key="1">
    <source>
        <dbReference type="ARBA" id="ARBA00001073"/>
    </source>
</evidence>
<feature type="binding site" evidence="8">
    <location>
        <position position="1092"/>
    </location>
    <ligand>
        <name>Zn(2+)</name>
        <dbReference type="ChEBI" id="CHEBI:29105"/>
        <label>1</label>
    </ligand>
</feature>
<comment type="similarity">
    <text evidence="2 9">Belongs to the cyclic nucleotide phosphodiesterase family.</text>
</comment>
<keyword evidence="5 9" id="KW-0378">Hydrolase</keyword>
<feature type="binding site" evidence="8">
    <location>
        <position position="981"/>
    </location>
    <ligand>
        <name>Zn(2+)</name>
        <dbReference type="ChEBI" id="CHEBI:29105"/>
        <label>1</label>
    </ligand>
</feature>
<dbReference type="InterPro" id="IPR003607">
    <property type="entry name" value="HD/PDEase_dom"/>
</dbReference>
<evidence type="ECO:0000313" key="12">
    <source>
        <dbReference type="WBParaSite" id="PTRK_0000763500.1"/>
    </source>
</evidence>
<proteinExistence type="inferred from homology"/>
<feature type="binding site" evidence="7">
    <location>
        <position position="1143"/>
    </location>
    <ligand>
        <name>AMP</name>
        <dbReference type="ChEBI" id="CHEBI:456215"/>
    </ligand>
</feature>
<feature type="active site" description="Proton donor" evidence="6">
    <location>
        <position position="940"/>
    </location>
</feature>
<comment type="cofactor">
    <cofactor evidence="9">
        <name>a divalent metal cation</name>
        <dbReference type="ChEBI" id="CHEBI:60240"/>
    </cofactor>
    <text evidence="9">Binds 2 divalent metal cations per subunit. Site 1 may preferentially bind zinc ions, while site 2 has a preference for magnesium and/or manganese ions.</text>
</comment>
<dbReference type="GO" id="GO:0010446">
    <property type="term" value="P:response to alkaline pH"/>
    <property type="evidence" value="ECO:0007669"/>
    <property type="project" value="UniProtKB-ARBA"/>
</dbReference>
<dbReference type="GO" id="GO:0007602">
    <property type="term" value="P:phototransduction"/>
    <property type="evidence" value="ECO:0007669"/>
    <property type="project" value="UniProtKB-ARBA"/>
</dbReference>
<evidence type="ECO:0000313" key="11">
    <source>
        <dbReference type="Proteomes" id="UP000038045"/>
    </source>
</evidence>
<dbReference type="GO" id="GO:0010628">
    <property type="term" value="P:positive regulation of gene expression"/>
    <property type="evidence" value="ECO:0007669"/>
    <property type="project" value="UniProtKB-ARBA"/>
</dbReference>
<evidence type="ECO:0000256" key="2">
    <source>
        <dbReference type="ARBA" id="ARBA00007648"/>
    </source>
</evidence>
<dbReference type="WBParaSite" id="PTRK_0000763500.1">
    <property type="protein sequence ID" value="PTRK_0000763500.1"/>
    <property type="gene ID" value="PTRK_0000763500"/>
</dbReference>
<evidence type="ECO:0000256" key="7">
    <source>
        <dbReference type="PIRSR" id="PIRSR623088-2"/>
    </source>
</evidence>
<dbReference type="SUPFAM" id="SSF55781">
    <property type="entry name" value="GAF domain-like"/>
    <property type="match status" value="1"/>
</dbReference>
<dbReference type="Gene3D" id="1.10.1300.10">
    <property type="entry name" value="3'5'-cyclic nucleotide phosphodiesterase, catalytic domain"/>
    <property type="match status" value="1"/>
</dbReference>
<dbReference type="GO" id="GO:0046872">
    <property type="term" value="F:metal ion binding"/>
    <property type="evidence" value="ECO:0007669"/>
    <property type="project" value="UniProtKB-KW"/>
</dbReference>
<evidence type="ECO:0000256" key="8">
    <source>
        <dbReference type="PIRSR" id="PIRSR623088-3"/>
    </source>
</evidence>
<dbReference type="Proteomes" id="UP000038045">
    <property type="component" value="Unplaced"/>
</dbReference>
<dbReference type="SMART" id="SM00471">
    <property type="entry name" value="HDc"/>
    <property type="match status" value="1"/>
</dbReference>
<reference evidence="12" key="1">
    <citation type="submission" date="2017-02" db="UniProtKB">
        <authorList>
            <consortium name="WormBaseParasite"/>
        </authorList>
    </citation>
    <scope>IDENTIFICATION</scope>
</reference>
<feature type="domain" description="PDEase" evidence="10">
    <location>
        <begin position="858"/>
        <end position="1186"/>
    </location>
</feature>
<dbReference type="PROSITE" id="PS51845">
    <property type="entry name" value="PDEASE_I_2"/>
    <property type="match status" value="1"/>
</dbReference>
<dbReference type="PANTHER" id="PTHR11347">
    <property type="entry name" value="CYCLIC NUCLEOTIDE PHOSPHODIESTERASE"/>
    <property type="match status" value="1"/>
</dbReference>
<dbReference type="STRING" id="131310.A0A0N4ZI80"/>
<feature type="binding site" evidence="8">
    <location>
        <position position="980"/>
    </location>
    <ligand>
        <name>Zn(2+)</name>
        <dbReference type="ChEBI" id="CHEBI:29105"/>
        <label>1</label>
    </ligand>
</feature>
<keyword evidence="11" id="KW-1185">Reference proteome</keyword>
<dbReference type="SMART" id="SM00065">
    <property type="entry name" value="GAF"/>
    <property type="match status" value="1"/>
</dbReference>
<feature type="binding site" evidence="7">
    <location>
        <position position="981"/>
    </location>
    <ligand>
        <name>AMP</name>
        <dbReference type="ChEBI" id="CHEBI:456215"/>
    </ligand>
</feature>
<dbReference type="GO" id="GO:0006935">
    <property type="term" value="P:chemotaxis"/>
    <property type="evidence" value="ECO:0007669"/>
    <property type="project" value="UniProtKB-ARBA"/>
</dbReference>
<feature type="binding site" evidence="7">
    <location>
        <position position="1092"/>
    </location>
    <ligand>
        <name>AMP</name>
        <dbReference type="ChEBI" id="CHEBI:456215"/>
    </ligand>
</feature>
<keyword evidence="4 8" id="KW-0479">Metal-binding</keyword>
<organism evidence="11 12">
    <name type="scientific">Parastrongyloides trichosuri</name>
    <name type="common">Possum-specific nematode worm</name>
    <dbReference type="NCBI Taxonomy" id="131310"/>
    <lineage>
        <taxon>Eukaryota</taxon>
        <taxon>Metazoa</taxon>
        <taxon>Ecdysozoa</taxon>
        <taxon>Nematoda</taxon>
        <taxon>Chromadorea</taxon>
        <taxon>Rhabditida</taxon>
        <taxon>Tylenchina</taxon>
        <taxon>Panagrolaimomorpha</taxon>
        <taxon>Strongyloidoidea</taxon>
        <taxon>Strongyloididae</taxon>
        <taxon>Parastrongyloides</taxon>
    </lineage>
</organism>
<dbReference type="PRINTS" id="PR00387">
    <property type="entry name" value="PDIESTERASE1"/>
</dbReference>
<dbReference type="Gene3D" id="3.30.450.40">
    <property type="match status" value="1"/>
</dbReference>
<dbReference type="InterPro" id="IPR002073">
    <property type="entry name" value="PDEase_catalytic_dom"/>
</dbReference>
<feature type="binding site" evidence="8">
    <location>
        <position position="981"/>
    </location>
    <ligand>
        <name>Zn(2+)</name>
        <dbReference type="ChEBI" id="CHEBI:29105"/>
        <label>2</label>
    </ligand>
</feature>
<dbReference type="InterPro" id="IPR036971">
    <property type="entry name" value="PDEase_catalytic_dom_sf"/>
</dbReference>
<protein>
    <recommendedName>
        <fullName evidence="9">Phosphodiesterase</fullName>
        <ecNumber evidence="9">3.1.4.-</ecNumber>
    </recommendedName>
</protein>
<dbReference type="GO" id="GO:0008340">
    <property type="term" value="P:determination of adult lifespan"/>
    <property type="evidence" value="ECO:0007669"/>
    <property type="project" value="UniProtKB-ARBA"/>
</dbReference>
<keyword evidence="3" id="KW-0140">cGMP</keyword>
<dbReference type="PROSITE" id="PS00126">
    <property type="entry name" value="PDEASE_I_1"/>
    <property type="match status" value="1"/>
</dbReference>
<evidence type="ECO:0000256" key="3">
    <source>
        <dbReference type="ARBA" id="ARBA00022535"/>
    </source>
</evidence>
<evidence type="ECO:0000259" key="10">
    <source>
        <dbReference type="PROSITE" id="PS51845"/>
    </source>
</evidence>
<dbReference type="GO" id="GO:0042542">
    <property type="term" value="P:response to hydrogen peroxide"/>
    <property type="evidence" value="ECO:0007669"/>
    <property type="project" value="UniProtKB-ARBA"/>
</dbReference>
<evidence type="ECO:0000256" key="5">
    <source>
        <dbReference type="ARBA" id="ARBA00022801"/>
    </source>
</evidence>
<dbReference type="InterPro" id="IPR029016">
    <property type="entry name" value="GAF-like_dom_sf"/>
</dbReference>
<dbReference type="GO" id="GO:0004114">
    <property type="term" value="F:3',5'-cyclic-nucleotide phosphodiesterase activity"/>
    <property type="evidence" value="ECO:0007669"/>
    <property type="project" value="UniProtKB-EC"/>
</dbReference>
<dbReference type="SUPFAM" id="SSF109604">
    <property type="entry name" value="HD-domain/PDEase-like"/>
    <property type="match status" value="1"/>
</dbReference>
<dbReference type="CDD" id="cd00077">
    <property type="entry name" value="HDc"/>
    <property type="match status" value="1"/>
</dbReference>
<dbReference type="AlphaFoldDB" id="A0A0N4ZI80"/>
<evidence type="ECO:0000256" key="6">
    <source>
        <dbReference type="PIRSR" id="PIRSR623088-1"/>
    </source>
</evidence>
<dbReference type="GO" id="GO:0007635">
    <property type="term" value="P:chemosensory behavior"/>
    <property type="evidence" value="ECO:0007669"/>
    <property type="project" value="UniProtKB-ARBA"/>
</dbReference>
<dbReference type="Pfam" id="PF01590">
    <property type="entry name" value="GAF"/>
    <property type="match status" value="1"/>
</dbReference>
<dbReference type="InterPro" id="IPR023174">
    <property type="entry name" value="PDEase_CS"/>
</dbReference>
<dbReference type="GO" id="GO:0010754">
    <property type="term" value="P:negative regulation of cGMP-mediated signaling"/>
    <property type="evidence" value="ECO:0007669"/>
    <property type="project" value="UniProtKB-ARBA"/>
</dbReference>
<dbReference type="Pfam" id="PF00233">
    <property type="entry name" value="PDEase_I"/>
    <property type="match status" value="1"/>
</dbReference>
<sequence length="1225" mass="139349">MIATLPIQDHVIIRQKAEIHEGSFVNGIIHHENCPNGGHKISTLIFRNDSFNIPDNSCTDDCSTFSEKEAYLDTRKISFDFPTIHAHTCINPLRKLSYQQAMQSRKLSSNSCFSWKTVSSHEIINDDKKFHSTKGHNTYEESKNDNILQNSTSETIYLSSKSSIDKFIPPLVETSESRYCETYHKNLLDSKFFMNAKKASVESYTDTDYLITQREQIAVDFEESSDSDSSFAISPSYPMQRKVSLMPALTEEDLLNSDVGYKDPLSIAKVFGEDFASQITFKNDPFLDGGYNESKKKCNIGEDWLDLDFHSNSPLWPFKARDKSLPSGVPSVKLLVRKNQESFKDTPSVIKECVNDKNNLEDTKDIFGRKKGSIIDDKEFYVKASQIPNEKRVSLEDIENNSDYQERCIALPKISYLPKTKLSFPAIPITQSPRISDKKSLPTAPNLFSEIRKASSQFSAYKISEKMENIIKNNSKGDIKNILSENTDMITFQQAINKWLKEQSGVETLSFVLITQDSDVAFATVAGSSSLKSPIICCLSETLIEFFDSKIENGGIENVKDFTKYRLTNLPSLDLEKFNSLLITMILQLNSSESFNQSFTENDMKNLYERCSLLPIRGSNDVICGLLIIHQNSSLRNTQIPKITPHLSMVGSLLGILFNVEDQKKMAMQSEIFFSMTQNVFSSMRDMNELVRNIIKEAKQLVNGEACSLFLLDRENNELVAEVFEENSKTGEYLKEIRMPIDQGIVGYVARTGQTQNVTDVNSNPFFYPKIDEKTGFVTRNILCVPIRDNTSGDLVGVAEVCNKIGAPSFTEHDEKIASTFTILCGMSISHCLLYRKLQEYHRRNHMAAEVLVQGSTMSISPEDILRLSFRKIPEPTSFHPNFNSFQFIPRSIGTGDIYVEASLSMFDELGFIEKYRIRQSTLAKFLLMVQRGYRNVPYHNWSHAFAVAHFCYLLLKLPAVKKALTDLQRLSLLVACLCHDIDHRGTTNAFQLQSKTPLAQLYSSEGSVLERHHFAQTVTILGMDECNIFGQLTRSQYQTVLGHIRQVILATDIAVHLSRADDIRQMVESGFDPQNKDHNDRFLCLLMTASDLSDQSKDFRNTKSIAENIYKEFFSQGDLEKQMGNTPNEMMDREKACVPLIQLNFMDKVALPVFYNLAKLLDELEPTYKTLQTNRRCWEILSELIQEKDDAFGGLEYLKDPELEANVIERYKKEIDAEKNQTKK</sequence>
<dbReference type="InterPro" id="IPR003018">
    <property type="entry name" value="GAF"/>
</dbReference>
<evidence type="ECO:0000256" key="9">
    <source>
        <dbReference type="RuleBase" id="RU363067"/>
    </source>
</evidence>
<dbReference type="EC" id="3.1.4.-" evidence="9"/>